<comment type="caution">
    <text evidence="2">The sequence shown here is derived from an EMBL/GenBank/DDBJ whole genome shotgun (WGS) entry which is preliminary data.</text>
</comment>
<protein>
    <submittedName>
        <fullName evidence="2">Uncharacterized protein</fullName>
    </submittedName>
</protein>
<keyword evidence="3" id="KW-1185">Reference proteome</keyword>
<feature type="compositionally biased region" description="Low complexity" evidence="1">
    <location>
        <begin position="26"/>
        <end position="37"/>
    </location>
</feature>
<accession>A0A8J5X9W5</accession>
<name>A0A8J5X9W5_ZIZPA</name>
<evidence type="ECO:0000256" key="1">
    <source>
        <dbReference type="SAM" id="MobiDB-lite"/>
    </source>
</evidence>
<evidence type="ECO:0000313" key="2">
    <source>
        <dbReference type="EMBL" id="KAG8100657.1"/>
    </source>
</evidence>
<dbReference type="AlphaFoldDB" id="A0A8J5X9W5"/>
<gene>
    <name evidence="2" type="ORF">GUJ93_ZPchr0013g34617</name>
</gene>
<evidence type="ECO:0000313" key="3">
    <source>
        <dbReference type="Proteomes" id="UP000729402"/>
    </source>
</evidence>
<reference evidence="2" key="2">
    <citation type="submission" date="2021-02" db="EMBL/GenBank/DDBJ databases">
        <authorList>
            <person name="Kimball J.A."/>
            <person name="Haas M.W."/>
            <person name="Macchietto M."/>
            <person name="Kono T."/>
            <person name="Duquette J."/>
            <person name="Shao M."/>
        </authorList>
    </citation>
    <scope>NUCLEOTIDE SEQUENCE</scope>
    <source>
        <tissue evidence="2">Fresh leaf tissue</tissue>
    </source>
</reference>
<feature type="region of interest" description="Disordered" evidence="1">
    <location>
        <begin position="1"/>
        <end position="105"/>
    </location>
</feature>
<dbReference type="Proteomes" id="UP000729402">
    <property type="component" value="Unassembled WGS sequence"/>
</dbReference>
<sequence>MGRPSKGGSMSPMSQQRWPCVRTAERPGGAAAQRADGGAPGEENGGAERRGGHATRRRKWQGGAAWRICGEVARRPGGDAAGRSGDQAEMRRGGQATKQRKQRGGVTWRICGGAKKGMSDPLRLLWSHREETETFAFAVDGKKKPSQEFFPEAEPDCCGSVVILNRP</sequence>
<proteinExistence type="predicted"/>
<reference evidence="2" key="1">
    <citation type="journal article" date="2021" name="bioRxiv">
        <title>Whole Genome Assembly and Annotation of Northern Wild Rice, Zizania palustris L., Supports a Whole Genome Duplication in the Zizania Genus.</title>
        <authorList>
            <person name="Haas M."/>
            <person name="Kono T."/>
            <person name="Macchietto M."/>
            <person name="Millas R."/>
            <person name="McGilp L."/>
            <person name="Shao M."/>
            <person name="Duquette J."/>
            <person name="Hirsch C.N."/>
            <person name="Kimball J."/>
        </authorList>
    </citation>
    <scope>NUCLEOTIDE SEQUENCE</scope>
    <source>
        <tissue evidence="2">Fresh leaf tissue</tissue>
    </source>
</reference>
<organism evidence="2 3">
    <name type="scientific">Zizania palustris</name>
    <name type="common">Northern wild rice</name>
    <dbReference type="NCBI Taxonomy" id="103762"/>
    <lineage>
        <taxon>Eukaryota</taxon>
        <taxon>Viridiplantae</taxon>
        <taxon>Streptophyta</taxon>
        <taxon>Embryophyta</taxon>
        <taxon>Tracheophyta</taxon>
        <taxon>Spermatophyta</taxon>
        <taxon>Magnoliopsida</taxon>
        <taxon>Liliopsida</taxon>
        <taxon>Poales</taxon>
        <taxon>Poaceae</taxon>
        <taxon>BOP clade</taxon>
        <taxon>Oryzoideae</taxon>
        <taxon>Oryzeae</taxon>
        <taxon>Zizaniinae</taxon>
        <taxon>Zizania</taxon>
    </lineage>
</organism>
<dbReference type="EMBL" id="JAAALK010000079">
    <property type="protein sequence ID" value="KAG8100657.1"/>
    <property type="molecule type" value="Genomic_DNA"/>
</dbReference>